<keyword evidence="1" id="KW-1188">Viral release from host cell</keyword>
<evidence type="ECO:0000313" key="7">
    <source>
        <dbReference type="Proteomes" id="UP000041770"/>
    </source>
</evidence>
<dbReference type="InterPro" id="IPR054613">
    <property type="entry name" value="Peptidase_S78_dom"/>
</dbReference>
<keyword evidence="2 6" id="KW-0645">Protease</keyword>
<evidence type="ECO:0000259" key="5">
    <source>
        <dbReference type="Pfam" id="PF04586"/>
    </source>
</evidence>
<name>A0A655TCF3_VIBCL</name>
<proteinExistence type="predicted"/>
<dbReference type="InterPro" id="IPR006433">
    <property type="entry name" value="Prohead_protease"/>
</dbReference>
<evidence type="ECO:0000256" key="3">
    <source>
        <dbReference type="ARBA" id="ARBA00022801"/>
    </source>
</evidence>
<dbReference type="RefSeq" id="WP_000944879.1">
    <property type="nucleotide sequence ID" value="NZ_CADDXB010000001.1"/>
</dbReference>
<keyword evidence="3" id="KW-0378">Hydrolase</keyword>
<dbReference type="NCBIfam" id="TIGR01543">
    <property type="entry name" value="proheadase_HK97"/>
    <property type="match status" value="1"/>
</dbReference>
<feature type="region of interest" description="Disordered" evidence="4">
    <location>
        <begin position="244"/>
        <end position="282"/>
    </location>
</feature>
<evidence type="ECO:0000313" key="6">
    <source>
        <dbReference type="EMBL" id="CSC21553.1"/>
    </source>
</evidence>
<dbReference type="GO" id="GO:0008233">
    <property type="term" value="F:peptidase activity"/>
    <property type="evidence" value="ECO:0007669"/>
    <property type="project" value="UniProtKB-KW"/>
</dbReference>
<gene>
    <name evidence="6" type="ORF">ERS013200_00846</name>
</gene>
<accession>A0A655TCF3</accession>
<evidence type="ECO:0000256" key="1">
    <source>
        <dbReference type="ARBA" id="ARBA00022612"/>
    </source>
</evidence>
<dbReference type="Proteomes" id="UP000041770">
    <property type="component" value="Unassembled WGS sequence"/>
</dbReference>
<dbReference type="AlphaFoldDB" id="A0A655TCF3"/>
<organism evidence="6 7">
    <name type="scientific">Vibrio cholerae</name>
    <dbReference type="NCBI Taxonomy" id="666"/>
    <lineage>
        <taxon>Bacteria</taxon>
        <taxon>Pseudomonadati</taxon>
        <taxon>Pseudomonadota</taxon>
        <taxon>Gammaproteobacteria</taxon>
        <taxon>Vibrionales</taxon>
        <taxon>Vibrionaceae</taxon>
        <taxon>Vibrio</taxon>
    </lineage>
</organism>
<dbReference type="Pfam" id="PF04586">
    <property type="entry name" value="Peptidase_S78"/>
    <property type="match status" value="1"/>
</dbReference>
<dbReference type="GO" id="GO:0006508">
    <property type="term" value="P:proteolysis"/>
    <property type="evidence" value="ECO:0007669"/>
    <property type="project" value="UniProtKB-KW"/>
</dbReference>
<feature type="compositionally biased region" description="Acidic residues" evidence="4">
    <location>
        <begin position="252"/>
        <end position="271"/>
    </location>
</feature>
<reference evidence="6 7" key="1">
    <citation type="submission" date="2015-07" db="EMBL/GenBank/DDBJ databases">
        <authorList>
            <consortium name="Pathogen Informatics"/>
        </authorList>
    </citation>
    <scope>NUCLEOTIDE SEQUENCE [LARGE SCALE GENOMIC DNA]</scope>
    <source>
        <strain evidence="6 7">A316</strain>
    </source>
</reference>
<dbReference type="EMBL" id="CWQY01000004">
    <property type="protein sequence ID" value="CSC21553.1"/>
    <property type="molecule type" value="Genomic_DNA"/>
</dbReference>
<protein>
    <submittedName>
        <fullName evidence="6">Phage prohead protease HK97 family protein</fullName>
    </submittedName>
</protein>
<evidence type="ECO:0000256" key="4">
    <source>
        <dbReference type="SAM" id="MobiDB-lite"/>
    </source>
</evidence>
<feature type="compositionally biased region" description="Basic and acidic residues" evidence="4">
    <location>
        <begin position="272"/>
        <end position="282"/>
    </location>
</feature>
<evidence type="ECO:0000256" key="2">
    <source>
        <dbReference type="ARBA" id="ARBA00022670"/>
    </source>
</evidence>
<feature type="domain" description="Prohead serine protease" evidence="5">
    <location>
        <begin position="19"/>
        <end position="159"/>
    </location>
</feature>
<sequence>MLRKSKVKTLQFDVQGVSNEGVISGVLNYFGNKDHAGDVTLKGAFKHSIKMIEESGRYLVMLWQHDPDKPIGVWKNLRETARGLEGDGYINLDTALGREAYALAKQGALSGISIGYWVIEEEYDSKTKTNYLKELELRETSLVTFPCNELARIEEVKKMKLNEKGLPSQEELKSFLVSYGAAEELAMAIVAKYLPDYVSPEEEAQRKAAAQEEIKSTLEGLCEKHGLSLKEALDAIEGVDRVRDADVLAKENEEEEPEDEQKEQPTDEPDEKSDSLDDFFTK</sequence>